<dbReference type="GO" id="GO:0003700">
    <property type="term" value="F:DNA-binding transcription factor activity"/>
    <property type="evidence" value="ECO:0007669"/>
    <property type="project" value="InterPro"/>
</dbReference>
<dbReference type="PANTHER" id="PTHR30204">
    <property type="entry name" value="REDOX-CYCLING DRUG-SENSING TRANSCRIPTIONAL ACTIVATOR SOXR"/>
    <property type="match status" value="1"/>
</dbReference>
<dbReference type="GO" id="GO:0003677">
    <property type="term" value="F:DNA binding"/>
    <property type="evidence" value="ECO:0007669"/>
    <property type="project" value="UniProtKB-KW"/>
</dbReference>
<dbReference type="SUPFAM" id="SSF46955">
    <property type="entry name" value="Putative DNA-binding domain"/>
    <property type="match status" value="1"/>
</dbReference>
<dbReference type="InterPro" id="IPR000551">
    <property type="entry name" value="MerR-type_HTH_dom"/>
</dbReference>
<dbReference type="InterPro" id="IPR047057">
    <property type="entry name" value="MerR_fam"/>
</dbReference>
<evidence type="ECO:0000259" key="3">
    <source>
        <dbReference type="PROSITE" id="PS50937"/>
    </source>
</evidence>
<dbReference type="PROSITE" id="PS50937">
    <property type="entry name" value="HTH_MERR_2"/>
    <property type="match status" value="1"/>
</dbReference>
<dbReference type="EMBL" id="JACRIW010000075">
    <property type="protein sequence ID" value="MBI5169916.1"/>
    <property type="molecule type" value="Genomic_DNA"/>
</dbReference>
<accession>A0A933W9G9</accession>
<dbReference type="InterPro" id="IPR009061">
    <property type="entry name" value="DNA-bd_dom_put_sf"/>
</dbReference>
<proteinExistence type="predicted"/>
<organism evidence="4 5">
    <name type="scientific">Eiseniibacteriota bacterium</name>
    <dbReference type="NCBI Taxonomy" id="2212470"/>
    <lineage>
        <taxon>Bacteria</taxon>
        <taxon>Candidatus Eiseniibacteriota</taxon>
    </lineage>
</organism>
<feature type="region of interest" description="Disordered" evidence="2">
    <location>
        <begin position="1"/>
        <end position="20"/>
    </location>
</feature>
<protein>
    <submittedName>
        <fullName evidence="4">MerR family transcriptional regulator</fullName>
    </submittedName>
</protein>
<evidence type="ECO:0000313" key="4">
    <source>
        <dbReference type="EMBL" id="MBI5169916.1"/>
    </source>
</evidence>
<dbReference type="SMART" id="SM00422">
    <property type="entry name" value="HTH_MERR"/>
    <property type="match status" value="1"/>
</dbReference>
<comment type="caution">
    <text evidence="4">The sequence shown here is derived from an EMBL/GenBank/DDBJ whole genome shotgun (WGS) entry which is preliminary data.</text>
</comment>
<dbReference type="PANTHER" id="PTHR30204:SF90">
    <property type="entry name" value="HTH-TYPE TRANSCRIPTIONAL ACTIVATOR MTA"/>
    <property type="match status" value="1"/>
</dbReference>
<evidence type="ECO:0000313" key="5">
    <source>
        <dbReference type="Proteomes" id="UP000696931"/>
    </source>
</evidence>
<feature type="region of interest" description="Disordered" evidence="2">
    <location>
        <begin position="171"/>
        <end position="194"/>
    </location>
</feature>
<evidence type="ECO:0000256" key="1">
    <source>
        <dbReference type="ARBA" id="ARBA00023125"/>
    </source>
</evidence>
<sequence>MTSSSLPSQAPATPGTPNSTLLRVGDIAKATGKTVRAIHLYEELGLLRPATRSSGGFRLYDHSAVDRVRWIDSLHGLGFSLQEMREVLQNWWSADEGASAMTSLRDLFSRKLEETRDLIRRHQQLEHELEEGLRYLATCENCAAPGPVHECVNCAQDHGVKSPPPLVAGIKTSPENARKSSRPAFVRVEDISTS</sequence>
<evidence type="ECO:0000256" key="2">
    <source>
        <dbReference type="SAM" id="MobiDB-lite"/>
    </source>
</evidence>
<reference evidence="4" key="1">
    <citation type="submission" date="2020-07" db="EMBL/GenBank/DDBJ databases">
        <title>Huge and variable diversity of episymbiotic CPR bacteria and DPANN archaea in groundwater ecosystems.</title>
        <authorList>
            <person name="He C.Y."/>
            <person name="Keren R."/>
            <person name="Whittaker M."/>
            <person name="Farag I.F."/>
            <person name="Doudna J."/>
            <person name="Cate J.H.D."/>
            <person name="Banfield J.F."/>
        </authorList>
    </citation>
    <scope>NUCLEOTIDE SEQUENCE</scope>
    <source>
        <strain evidence="4">NC_groundwater_1813_Pr3_B-0.1um_71_17</strain>
    </source>
</reference>
<keyword evidence="1" id="KW-0238">DNA-binding</keyword>
<gene>
    <name evidence="4" type="ORF">HZA61_10540</name>
</gene>
<dbReference type="Proteomes" id="UP000696931">
    <property type="component" value="Unassembled WGS sequence"/>
</dbReference>
<feature type="domain" description="HTH merR-type" evidence="3">
    <location>
        <begin position="21"/>
        <end position="90"/>
    </location>
</feature>
<dbReference type="Pfam" id="PF13411">
    <property type="entry name" value="MerR_1"/>
    <property type="match status" value="1"/>
</dbReference>
<dbReference type="PRINTS" id="PR00040">
    <property type="entry name" value="HTHMERR"/>
</dbReference>
<dbReference type="Gene3D" id="1.10.1660.10">
    <property type="match status" value="1"/>
</dbReference>
<dbReference type="AlphaFoldDB" id="A0A933W9G9"/>
<name>A0A933W9G9_UNCEI</name>